<keyword evidence="6" id="KW-1278">Translocase</keyword>
<evidence type="ECO:0000313" key="13">
    <source>
        <dbReference type="Proteomes" id="UP000431080"/>
    </source>
</evidence>
<dbReference type="SUPFAM" id="SSF52540">
    <property type="entry name" value="P-loop containing nucleoside triphosphate hydrolases"/>
    <property type="match status" value="1"/>
</dbReference>
<dbReference type="InterPro" id="IPR025302">
    <property type="entry name" value="DrrA1/2-like_C"/>
</dbReference>
<dbReference type="PANTHER" id="PTHR42711">
    <property type="entry name" value="ABC TRANSPORTER ATP-BINDING PROTEIN"/>
    <property type="match status" value="1"/>
</dbReference>
<dbReference type="InterPro" id="IPR005894">
    <property type="entry name" value="DrrA"/>
</dbReference>
<evidence type="ECO:0000256" key="7">
    <source>
        <dbReference type="ARBA" id="ARBA00023136"/>
    </source>
</evidence>
<keyword evidence="7" id="KW-0472">Membrane</keyword>
<evidence type="ECO:0000256" key="9">
    <source>
        <dbReference type="ARBA" id="ARBA00049985"/>
    </source>
</evidence>
<feature type="domain" description="ABC transporter" evidence="11">
    <location>
        <begin position="15"/>
        <end position="245"/>
    </location>
</feature>
<dbReference type="EMBL" id="WJIF01000004">
    <property type="protein sequence ID" value="MRG60085.1"/>
    <property type="molecule type" value="Genomic_DNA"/>
</dbReference>
<dbReference type="Pfam" id="PF00005">
    <property type="entry name" value="ABC_tran"/>
    <property type="match status" value="1"/>
</dbReference>
<dbReference type="Proteomes" id="UP000431080">
    <property type="component" value="Unassembled WGS sequence"/>
</dbReference>
<dbReference type="PROSITE" id="PS00211">
    <property type="entry name" value="ABC_TRANSPORTER_1"/>
    <property type="match status" value="1"/>
</dbReference>
<accession>A0A6I2F3I3</accession>
<gene>
    <name evidence="12" type="ORF">GE115_09405</name>
</gene>
<dbReference type="InterPro" id="IPR003439">
    <property type="entry name" value="ABC_transporter-like_ATP-bd"/>
</dbReference>
<dbReference type="InterPro" id="IPR003593">
    <property type="entry name" value="AAA+_ATPase"/>
</dbReference>
<keyword evidence="5 12" id="KW-0067">ATP-binding</keyword>
<comment type="subcellular location">
    <subcellularLocation>
        <location evidence="1">Cell membrane</location>
        <topology evidence="1">Peripheral membrane protein</topology>
        <orientation evidence="1">Cytoplasmic side</orientation>
    </subcellularLocation>
</comment>
<keyword evidence="8" id="KW-0046">Antibiotic resistance</keyword>
<dbReference type="InterPro" id="IPR027417">
    <property type="entry name" value="P-loop_NTPase"/>
</dbReference>
<feature type="region of interest" description="Disordered" evidence="10">
    <location>
        <begin position="322"/>
        <end position="353"/>
    </location>
</feature>
<dbReference type="GO" id="GO:0005524">
    <property type="term" value="F:ATP binding"/>
    <property type="evidence" value="ECO:0007669"/>
    <property type="project" value="UniProtKB-KW"/>
</dbReference>
<dbReference type="FunFam" id="3.40.50.300:FF:000589">
    <property type="entry name" value="ABC transporter, ATP-binding subunit"/>
    <property type="match status" value="1"/>
</dbReference>
<dbReference type="AlphaFoldDB" id="A0A6I2F3I3"/>
<dbReference type="NCBIfam" id="TIGR01188">
    <property type="entry name" value="drrA"/>
    <property type="match status" value="1"/>
</dbReference>
<evidence type="ECO:0000256" key="6">
    <source>
        <dbReference type="ARBA" id="ARBA00022967"/>
    </source>
</evidence>
<evidence type="ECO:0000256" key="5">
    <source>
        <dbReference type="ARBA" id="ARBA00022840"/>
    </source>
</evidence>
<name>A0A6I2F3I3_9MICO</name>
<organism evidence="12 13">
    <name type="scientific">Agromyces agglutinans</name>
    <dbReference type="NCBI Taxonomy" id="2662258"/>
    <lineage>
        <taxon>Bacteria</taxon>
        <taxon>Bacillati</taxon>
        <taxon>Actinomycetota</taxon>
        <taxon>Actinomycetes</taxon>
        <taxon>Micrococcales</taxon>
        <taxon>Microbacteriaceae</taxon>
        <taxon>Agromyces</taxon>
    </lineage>
</organism>
<evidence type="ECO:0000259" key="11">
    <source>
        <dbReference type="PROSITE" id="PS50893"/>
    </source>
</evidence>
<dbReference type="PROSITE" id="PS50893">
    <property type="entry name" value="ABC_TRANSPORTER_2"/>
    <property type="match status" value="1"/>
</dbReference>
<dbReference type="Pfam" id="PF13732">
    <property type="entry name" value="DrrA1-3_C"/>
    <property type="match status" value="1"/>
</dbReference>
<keyword evidence="4" id="KW-0547">Nucleotide-binding</keyword>
<dbReference type="GO" id="GO:0043215">
    <property type="term" value="P:daunorubicin transport"/>
    <property type="evidence" value="ECO:0007669"/>
    <property type="project" value="InterPro"/>
</dbReference>
<dbReference type="GO" id="GO:0016887">
    <property type="term" value="F:ATP hydrolysis activity"/>
    <property type="evidence" value="ECO:0007669"/>
    <property type="project" value="InterPro"/>
</dbReference>
<dbReference type="GO" id="GO:1900753">
    <property type="term" value="P:doxorubicin transport"/>
    <property type="evidence" value="ECO:0007669"/>
    <property type="project" value="InterPro"/>
</dbReference>
<comment type="similarity">
    <text evidence="9">Belongs to the ABC transporter superfamily. Drug exporter-1 (DrugE1) (TC 3.A.1.105) family.</text>
</comment>
<evidence type="ECO:0000256" key="2">
    <source>
        <dbReference type="ARBA" id="ARBA00022448"/>
    </source>
</evidence>
<comment type="caution">
    <text evidence="12">The sequence shown here is derived from an EMBL/GenBank/DDBJ whole genome shotgun (WGS) entry which is preliminary data.</text>
</comment>
<dbReference type="GO" id="GO:0005886">
    <property type="term" value="C:plasma membrane"/>
    <property type="evidence" value="ECO:0007669"/>
    <property type="project" value="UniProtKB-SubCell"/>
</dbReference>
<evidence type="ECO:0000256" key="3">
    <source>
        <dbReference type="ARBA" id="ARBA00022475"/>
    </source>
</evidence>
<keyword evidence="3" id="KW-1003">Cell membrane</keyword>
<evidence type="ECO:0000256" key="1">
    <source>
        <dbReference type="ARBA" id="ARBA00004413"/>
    </source>
</evidence>
<evidence type="ECO:0000313" key="12">
    <source>
        <dbReference type="EMBL" id="MRG60085.1"/>
    </source>
</evidence>
<dbReference type="InterPro" id="IPR050763">
    <property type="entry name" value="ABC_transporter_ATP-binding"/>
</dbReference>
<protein>
    <submittedName>
        <fullName evidence="12">ATP-binding cassette domain-containing protein</fullName>
    </submittedName>
</protein>
<keyword evidence="13" id="KW-1185">Reference proteome</keyword>
<evidence type="ECO:0000256" key="10">
    <source>
        <dbReference type="SAM" id="MobiDB-lite"/>
    </source>
</evidence>
<dbReference type="InterPro" id="IPR017871">
    <property type="entry name" value="ABC_transporter-like_CS"/>
</dbReference>
<proteinExistence type="inferred from homology"/>
<dbReference type="Gene3D" id="3.40.50.300">
    <property type="entry name" value="P-loop containing nucleotide triphosphate hydrolases"/>
    <property type="match status" value="1"/>
</dbReference>
<sequence length="353" mass="36916">MTLANPPGSTGSTALRASGLRKRYGAAYALDGFDLEIERGAVHGLLGPNGAGKTTAVRCLTTLTEYDEGTAHIDGIDVGQRPADVRRRIGLVGQFHAVDEALTARQNLMLFARLSGLSKTRASDRADQLLTAFELADASNRAVSGFSGGMRRRLDIAASLVLTPAILFLDEPTTGLDPRGRATVWQAVREIAAAGTTVLLTTQYLDEADQLADRISVMDHGRVVAEGTPSELKRRLGGDRVAVVVGDAGRLAEAAELAGRAVGAEASVDADTRTVTIEVADGQRALAPIVRALDAAGLEVDDLALRRPTLDEVFLHLTGPDAAGHDAASHEAAPDDAAMPPASAAPHDAEEAR</sequence>
<evidence type="ECO:0000256" key="4">
    <source>
        <dbReference type="ARBA" id="ARBA00022741"/>
    </source>
</evidence>
<keyword evidence="2" id="KW-0813">Transport</keyword>
<dbReference type="GO" id="GO:0046677">
    <property type="term" value="P:response to antibiotic"/>
    <property type="evidence" value="ECO:0007669"/>
    <property type="project" value="UniProtKB-KW"/>
</dbReference>
<dbReference type="PANTHER" id="PTHR42711:SF19">
    <property type="entry name" value="DOXORUBICIN RESISTANCE ATP-BINDING PROTEIN DRRA"/>
    <property type="match status" value="1"/>
</dbReference>
<dbReference type="RefSeq" id="WP_153684535.1">
    <property type="nucleotide sequence ID" value="NZ_WJIF01000004.1"/>
</dbReference>
<reference evidence="12 13" key="1">
    <citation type="submission" date="2019-10" db="EMBL/GenBank/DDBJ databases">
        <authorList>
            <person name="Nie G."/>
            <person name="Ming H."/>
            <person name="Yi B."/>
        </authorList>
    </citation>
    <scope>NUCLEOTIDE SEQUENCE [LARGE SCALE GENOMIC DNA]</scope>
    <source>
        <strain evidence="12 13">CFH 90414</strain>
    </source>
</reference>
<feature type="compositionally biased region" description="Basic and acidic residues" evidence="10">
    <location>
        <begin position="323"/>
        <end position="333"/>
    </location>
</feature>
<evidence type="ECO:0000256" key="8">
    <source>
        <dbReference type="ARBA" id="ARBA00023251"/>
    </source>
</evidence>
<feature type="compositionally biased region" description="Low complexity" evidence="10">
    <location>
        <begin position="335"/>
        <end position="346"/>
    </location>
</feature>
<dbReference type="SMART" id="SM00382">
    <property type="entry name" value="AAA"/>
    <property type="match status" value="1"/>
</dbReference>